<dbReference type="EMBL" id="CP034999">
    <property type="protein sequence ID" value="QAS80893.1"/>
    <property type="molecule type" value="Genomic_DNA"/>
</dbReference>
<sequence>MASLRLKLSFETGLLIKGFAVKAGLPEDMPLRIDIIGGADSGFAYELYFDRPGDGDIVISTGGRQLAVSPDVAYYLDGSTIDWVASENGSGFYIDNPNEPDKT</sequence>
<keyword evidence="2" id="KW-0614">Plasmid</keyword>
<evidence type="ECO:0000313" key="3">
    <source>
        <dbReference type="Proteomes" id="UP000220927"/>
    </source>
</evidence>
<dbReference type="AlphaFoldDB" id="A0AAE5TZS1"/>
<reference evidence="2 3" key="1">
    <citation type="submission" date="2019-01" db="EMBL/GenBank/DDBJ databases">
        <title>Genomic insights into the origins and evolution of symbiotic genes in the Phaseolus vulgaris microsymbionts.</title>
        <authorList>
            <person name="Tong W."/>
        </authorList>
    </citation>
    <scope>NUCLEOTIDE SEQUENCE [LARGE SCALE GENOMIC DNA]</scope>
    <source>
        <strain evidence="2 3">FH23</strain>
        <plasmid evidence="3">prapfh23a</plasmid>
    </source>
</reference>
<dbReference type="Proteomes" id="UP000220927">
    <property type="component" value="Plasmid pRapFH23a"/>
</dbReference>
<dbReference type="Pfam" id="PF01521">
    <property type="entry name" value="Fe-S_biosyn"/>
    <property type="match status" value="1"/>
</dbReference>
<dbReference type="SUPFAM" id="SSF89360">
    <property type="entry name" value="HesB-like domain"/>
    <property type="match status" value="1"/>
</dbReference>
<dbReference type="RefSeq" id="WP_063856478.1">
    <property type="nucleotide sequence ID" value="NZ_CP034999.1"/>
</dbReference>
<evidence type="ECO:0000259" key="1">
    <source>
        <dbReference type="Pfam" id="PF01521"/>
    </source>
</evidence>
<accession>A0AAE5TZS1</accession>
<name>A0AAE5TZS1_9HYPH</name>
<protein>
    <submittedName>
        <fullName evidence="2">Iron-sulfur cluster assembly accessory protein</fullName>
    </submittedName>
</protein>
<organism evidence="2 3">
    <name type="scientific">Rhizobium acidisoli</name>
    <dbReference type="NCBI Taxonomy" id="1538158"/>
    <lineage>
        <taxon>Bacteria</taxon>
        <taxon>Pseudomonadati</taxon>
        <taxon>Pseudomonadota</taxon>
        <taxon>Alphaproteobacteria</taxon>
        <taxon>Hyphomicrobiales</taxon>
        <taxon>Rhizobiaceae</taxon>
        <taxon>Rhizobium/Agrobacterium group</taxon>
        <taxon>Rhizobium</taxon>
    </lineage>
</organism>
<dbReference type="KEGG" id="rad:CO657_22970"/>
<gene>
    <name evidence="2" type="ORF">CO657_22970</name>
</gene>
<proteinExistence type="predicted"/>
<geneLocation type="plasmid" evidence="3">
    <name>prapfh23a</name>
</geneLocation>
<keyword evidence="3" id="KW-1185">Reference proteome</keyword>
<feature type="domain" description="Core" evidence="1">
    <location>
        <begin position="22"/>
        <end position="98"/>
    </location>
</feature>
<dbReference type="InterPro" id="IPR000361">
    <property type="entry name" value="ATAP_core_dom"/>
</dbReference>
<dbReference type="InterPro" id="IPR035903">
    <property type="entry name" value="HesB-like_dom_sf"/>
</dbReference>
<dbReference type="Gene3D" id="2.60.300.12">
    <property type="entry name" value="HesB-like domain"/>
    <property type="match status" value="1"/>
</dbReference>
<evidence type="ECO:0000313" key="2">
    <source>
        <dbReference type="EMBL" id="QAS80893.1"/>
    </source>
</evidence>